<dbReference type="AlphaFoldDB" id="A0A142EN28"/>
<dbReference type="SUPFAM" id="SSF54427">
    <property type="entry name" value="NTF2-like"/>
    <property type="match status" value="1"/>
</dbReference>
<protein>
    <recommendedName>
        <fullName evidence="1">DUF4440 domain-containing protein</fullName>
    </recommendedName>
</protein>
<evidence type="ECO:0000313" key="2">
    <source>
        <dbReference type="EMBL" id="AMQ56533.1"/>
    </source>
</evidence>
<reference evidence="3" key="1">
    <citation type="submission" date="2015-09" db="EMBL/GenBank/DDBJ databases">
        <title>Complete sequence of Algoriphagus sp. M8-2.</title>
        <authorList>
            <person name="Shintani M."/>
        </authorList>
    </citation>
    <scope>NUCLEOTIDE SEQUENCE [LARGE SCALE GENOMIC DNA]</scope>
    <source>
        <strain evidence="3">M8-2</strain>
    </source>
</reference>
<dbReference type="Pfam" id="PF14534">
    <property type="entry name" value="DUF4440"/>
    <property type="match status" value="1"/>
</dbReference>
<sequence length="122" mass="13771">MITESELIRLSQEKFEKWEKSDLDSISNLFDDQGVLICSNGKPETKSEILEIVKSGSMALKNLHLQWAFARVYGNTGVVHGEGEITYAIKGEEHSGGLHFLDVWVEREGGWKLVSSHFNEPH</sequence>
<dbReference type="RefSeq" id="WP_067546237.1">
    <property type="nucleotide sequence ID" value="NZ_CP012836.1"/>
</dbReference>
<feature type="domain" description="DUF4440" evidence="1">
    <location>
        <begin position="9"/>
        <end position="113"/>
    </location>
</feature>
<evidence type="ECO:0000313" key="3">
    <source>
        <dbReference type="Proteomes" id="UP000073816"/>
    </source>
</evidence>
<accession>A0A142EN28</accession>
<dbReference type="OrthoDB" id="8965451at2"/>
<dbReference type="EMBL" id="CP012836">
    <property type="protein sequence ID" value="AMQ56533.1"/>
    <property type="molecule type" value="Genomic_DNA"/>
</dbReference>
<dbReference type="InterPro" id="IPR032710">
    <property type="entry name" value="NTF2-like_dom_sf"/>
</dbReference>
<name>A0A142EN28_9BACT</name>
<dbReference type="PATRIC" id="fig|1727163.4.peg.1858"/>
<dbReference type="Proteomes" id="UP000073816">
    <property type="component" value="Chromosome"/>
</dbReference>
<dbReference type="STRING" id="1727163.AO498_08895"/>
<proteinExistence type="predicted"/>
<organism evidence="2 3">
    <name type="scientific">Algoriphagus sanaruensis</name>
    <dbReference type="NCBI Taxonomy" id="1727163"/>
    <lineage>
        <taxon>Bacteria</taxon>
        <taxon>Pseudomonadati</taxon>
        <taxon>Bacteroidota</taxon>
        <taxon>Cytophagia</taxon>
        <taxon>Cytophagales</taxon>
        <taxon>Cyclobacteriaceae</taxon>
        <taxon>Algoriphagus</taxon>
    </lineage>
</organism>
<keyword evidence="3" id="KW-1185">Reference proteome</keyword>
<reference evidence="2 3" key="2">
    <citation type="journal article" date="2016" name="Genome Announc.">
        <title>Complete Genome Sequence of Algoriphagus sp. Strain M8-2, Isolated from a Brackish Lake.</title>
        <authorList>
            <person name="Muraguchi Y."/>
            <person name="Kushimoto K."/>
            <person name="Ohtsubo Y."/>
            <person name="Suzuki T."/>
            <person name="Dohra H."/>
            <person name="Kimbara K."/>
            <person name="Shintani M."/>
        </authorList>
    </citation>
    <scope>NUCLEOTIDE SEQUENCE [LARGE SCALE GENOMIC DNA]</scope>
    <source>
        <strain evidence="2 3">M8-2</strain>
    </source>
</reference>
<evidence type="ECO:0000259" key="1">
    <source>
        <dbReference type="Pfam" id="PF14534"/>
    </source>
</evidence>
<dbReference type="Gene3D" id="3.10.450.50">
    <property type="match status" value="1"/>
</dbReference>
<gene>
    <name evidence="2" type="ORF">AO498_08895</name>
</gene>
<dbReference type="KEGG" id="alm:AO498_08895"/>
<dbReference type="InterPro" id="IPR027843">
    <property type="entry name" value="DUF4440"/>
</dbReference>